<accession>A0A6A5REV8</accession>
<dbReference type="AlphaFoldDB" id="A0A6A5REV8"/>
<keyword evidence="4" id="KW-1185">Reference proteome</keyword>
<feature type="transmembrane region" description="Helical" evidence="1">
    <location>
        <begin position="83"/>
        <end position="102"/>
    </location>
</feature>
<keyword evidence="2" id="KW-0732">Signal</keyword>
<dbReference type="GeneID" id="54347790"/>
<dbReference type="RefSeq" id="XP_033446295.1">
    <property type="nucleotide sequence ID" value="XM_033590134.1"/>
</dbReference>
<evidence type="ECO:0000313" key="4">
    <source>
        <dbReference type="Proteomes" id="UP000800082"/>
    </source>
</evidence>
<evidence type="ECO:0000256" key="2">
    <source>
        <dbReference type="SAM" id="SignalP"/>
    </source>
</evidence>
<evidence type="ECO:0000313" key="3">
    <source>
        <dbReference type="EMBL" id="KAF1926043.1"/>
    </source>
</evidence>
<keyword evidence="1" id="KW-0812">Transmembrane</keyword>
<reference evidence="3" key="1">
    <citation type="journal article" date="2020" name="Stud. Mycol.">
        <title>101 Dothideomycetes genomes: a test case for predicting lifestyles and emergence of pathogens.</title>
        <authorList>
            <person name="Haridas S."/>
            <person name="Albert R."/>
            <person name="Binder M."/>
            <person name="Bloem J."/>
            <person name="Labutti K."/>
            <person name="Salamov A."/>
            <person name="Andreopoulos B."/>
            <person name="Baker S."/>
            <person name="Barry K."/>
            <person name="Bills G."/>
            <person name="Bluhm B."/>
            <person name="Cannon C."/>
            <person name="Castanera R."/>
            <person name="Culley D."/>
            <person name="Daum C."/>
            <person name="Ezra D."/>
            <person name="Gonzalez J."/>
            <person name="Henrissat B."/>
            <person name="Kuo A."/>
            <person name="Liang C."/>
            <person name="Lipzen A."/>
            <person name="Lutzoni F."/>
            <person name="Magnuson J."/>
            <person name="Mondo S."/>
            <person name="Nolan M."/>
            <person name="Ohm R."/>
            <person name="Pangilinan J."/>
            <person name="Park H.-J."/>
            <person name="Ramirez L."/>
            <person name="Alfaro M."/>
            <person name="Sun H."/>
            <person name="Tritt A."/>
            <person name="Yoshinaga Y."/>
            <person name="Zwiers L.-H."/>
            <person name="Turgeon B."/>
            <person name="Goodwin S."/>
            <person name="Spatafora J."/>
            <person name="Crous P."/>
            <person name="Grigoriev I."/>
        </authorList>
    </citation>
    <scope>NUCLEOTIDE SEQUENCE</scope>
    <source>
        <strain evidence="3">CBS 183.55</strain>
    </source>
</reference>
<evidence type="ECO:0000256" key="1">
    <source>
        <dbReference type="SAM" id="Phobius"/>
    </source>
</evidence>
<sequence length="130" mass="13686">MTEAPADFIAVLLVRLGVIAAHSSEAPGTLFTVASSGGSAVSEVVACARSVPVRHDVLLCILVHDTVGGSGRFRYAYAMTLKGAALLLLVCNSMVWAFIAFWKDGTRRRSPSMIAPSSAMSARSSIVFPD</sequence>
<feature type="chain" id="PRO_5025688021" evidence="2">
    <location>
        <begin position="22"/>
        <end position="130"/>
    </location>
</feature>
<dbReference type="EMBL" id="ML978979">
    <property type="protein sequence ID" value="KAF1926043.1"/>
    <property type="molecule type" value="Genomic_DNA"/>
</dbReference>
<keyword evidence="1" id="KW-1133">Transmembrane helix</keyword>
<keyword evidence="1" id="KW-0472">Membrane</keyword>
<gene>
    <name evidence="3" type="ORF">M421DRAFT_397302</name>
</gene>
<protein>
    <submittedName>
        <fullName evidence="3">Uncharacterized protein</fullName>
    </submittedName>
</protein>
<name>A0A6A5REV8_9PLEO</name>
<feature type="signal peptide" evidence="2">
    <location>
        <begin position="1"/>
        <end position="21"/>
    </location>
</feature>
<proteinExistence type="predicted"/>
<dbReference type="Proteomes" id="UP000800082">
    <property type="component" value="Unassembled WGS sequence"/>
</dbReference>
<organism evidence="3 4">
    <name type="scientific">Didymella exigua CBS 183.55</name>
    <dbReference type="NCBI Taxonomy" id="1150837"/>
    <lineage>
        <taxon>Eukaryota</taxon>
        <taxon>Fungi</taxon>
        <taxon>Dikarya</taxon>
        <taxon>Ascomycota</taxon>
        <taxon>Pezizomycotina</taxon>
        <taxon>Dothideomycetes</taxon>
        <taxon>Pleosporomycetidae</taxon>
        <taxon>Pleosporales</taxon>
        <taxon>Pleosporineae</taxon>
        <taxon>Didymellaceae</taxon>
        <taxon>Didymella</taxon>
    </lineage>
</organism>